<dbReference type="Pfam" id="PF00501">
    <property type="entry name" value="AMP-binding"/>
    <property type="match status" value="1"/>
</dbReference>
<accession>A0A0N1P0V7</accession>
<keyword evidence="2 5" id="KW-0436">Ligase</keyword>
<dbReference type="AlphaFoldDB" id="A0A0N1P0V7"/>
<dbReference type="EMBL" id="LFJN01000011">
    <property type="protein sequence ID" value="KPI40683.1"/>
    <property type="molecule type" value="Genomic_DNA"/>
</dbReference>
<evidence type="ECO:0000256" key="1">
    <source>
        <dbReference type="ARBA" id="ARBA00006432"/>
    </source>
</evidence>
<dbReference type="Gene3D" id="3.40.50.12780">
    <property type="entry name" value="N-terminal domain of ligase-like"/>
    <property type="match status" value="1"/>
</dbReference>
<reference evidence="5 6" key="1">
    <citation type="submission" date="2015-06" db="EMBL/GenBank/DDBJ databases">
        <title>Draft genome of the ant-associated black yeast Phialophora attae CBS 131958.</title>
        <authorList>
            <person name="Moreno L.F."/>
            <person name="Stielow B.J."/>
            <person name="de Hoog S."/>
            <person name="Vicente V.A."/>
            <person name="Weiss V.A."/>
            <person name="de Vries M."/>
            <person name="Cruz L.M."/>
            <person name="Souza E.M."/>
        </authorList>
    </citation>
    <scope>NUCLEOTIDE SEQUENCE [LARGE SCALE GENOMIC DNA]</scope>
    <source>
        <strain evidence="5 6">CBS 131958</strain>
    </source>
</reference>
<evidence type="ECO:0000259" key="3">
    <source>
        <dbReference type="Pfam" id="PF00501"/>
    </source>
</evidence>
<dbReference type="GO" id="GO:0016405">
    <property type="term" value="F:CoA-ligase activity"/>
    <property type="evidence" value="ECO:0007669"/>
    <property type="project" value="TreeGrafter"/>
</dbReference>
<dbReference type="Pfam" id="PF13193">
    <property type="entry name" value="AMP-binding_C"/>
    <property type="match status" value="1"/>
</dbReference>
<comment type="caution">
    <text evidence="5">The sequence shown here is derived from an EMBL/GenBank/DDBJ whole genome shotgun (WGS) entry which is preliminary data.</text>
</comment>
<evidence type="ECO:0000259" key="4">
    <source>
        <dbReference type="Pfam" id="PF13193"/>
    </source>
</evidence>
<feature type="domain" description="AMP-dependent synthetase/ligase" evidence="3">
    <location>
        <begin position="10"/>
        <end position="109"/>
    </location>
</feature>
<keyword evidence="6" id="KW-1185">Reference proteome</keyword>
<dbReference type="InterPro" id="IPR000873">
    <property type="entry name" value="AMP-dep_synth/lig_dom"/>
</dbReference>
<dbReference type="InterPro" id="IPR025110">
    <property type="entry name" value="AMP-bd_C"/>
</dbReference>
<proteinExistence type="inferred from homology"/>
<evidence type="ECO:0000313" key="6">
    <source>
        <dbReference type="Proteomes" id="UP000038010"/>
    </source>
</evidence>
<organism evidence="5 6">
    <name type="scientific">Cyphellophora attinorum</name>
    <dbReference type="NCBI Taxonomy" id="1664694"/>
    <lineage>
        <taxon>Eukaryota</taxon>
        <taxon>Fungi</taxon>
        <taxon>Dikarya</taxon>
        <taxon>Ascomycota</taxon>
        <taxon>Pezizomycotina</taxon>
        <taxon>Eurotiomycetes</taxon>
        <taxon>Chaetothyriomycetidae</taxon>
        <taxon>Chaetothyriales</taxon>
        <taxon>Cyphellophoraceae</taxon>
        <taxon>Cyphellophora</taxon>
    </lineage>
</organism>
<dbReference type="PANTHER" id="PTHR24096">
    <property type="entry name" value="LONG-CHAIN-FATTY-ACID--COA LIGASE"/>
    <property type="match status" value="1"/>
</dbReference>
<evidence type="ECO:0000256" key="2">
    <source>
        <dbReference type="ARBA" id="ARBA00022598"/>
    </source>
</evidence>
<dbReference type="GeneID" id="28731576"/>
<dbReference type="STRING" id="1664694.A0A0N1P0V7"/>
<comment type="similarity">
    <text evidence="1">Belongs to the ATP-dependent AMP-binding enzyme family.</text>
</comment>
<protein>
    <submittedName>
        <fullName evidence="5">Putative 4-coumarate--CoA ligase 1</fullName>
    </submittedName>
</protein>
<dbReference type="RefSeq" id="XP_018000646.1">
    <property type="nucleotide sequence ID" value="XM_018139697.1"/>
</dbReference>
<dbReference type="PANTHER" id="PTHR24096:SF149">
    <property type="entry name" value="AMP-BINDING DOMAIN-CONTAINING PROTEIN-RELATED"/>
    <property type="match status" value="1"/>
</dbReference>
<evidence type="ECO:0000313" key="5">
    <source>
        <dbReference type="EMBL" id="KPI40683.1"/>
    </source>
</evidence>
<name>A0A0N1P0V7_9EURO</name>
<gene>
    <name evidence="5" type="ORF">AB675_10897</name>
</gene>
<dbReference type="InterPro" id="IPR042099">
    <property type="entry name" value="ANL_N_sf"/>
</dbReference>
<dbReference type="VEuPathDB" id="FungiDB:AB675_10897"/>
<dbReference type="Proteomes" id="UP000038010">
    <property type="component" value="Unassembled WGS sequence"/>
</dbReference>
<dbReference type="InterPro" id="IPR045851">
    <property type="entry name" value="AMP-bd_C_sf"/>
</dbReference>
<feature type="domain" description="AMP-binding enzyme C-terminal" evidence="4">
    <location>
        <begin position="158"/>
        <end position="238"/>
    </location>
</feature>
<dbReference type="SUPFAM" id="SSF56801">
    <property type="entry name" value="Acetyl-CoA synthetase-like"/>
    <property type="match status" value="1"/>
</dbReference>
<dbReference type="Gene3D" id="3.30.300.30">
    <property type="match status" value="1"/>
</dbReference>
<dbReference type="OrthoDB" id="4136000at2759"/>
<sequence length="256" mass="28037">MQMLKDPLSRTSDFSSLKCLFNAAAPLKSELATQVEDLVGCPITQWYGMTEASPSAITQTIAQLSRIGSIGKLLPGLEMVVVDEDNKECATLQSGEICLRGPNIMQGYLGQIDASSSSLNGFFRTGDIGYVDRDGFVFLVDRAKEMIKVKGHQVAPAELEAILLSHPEILDAAVKGVYRDDIASEVPIGFLVSNIAQDRQRSLVEELQRTIREKVAPYKRIVGGLHFISEIPRNPSGKVLRRLLPSSEPLLNQAKL</sequence>